<dbReference type="InterPro" id="IPR006626">
    <property type="entry name" value="PbH1"/>
</dbReference>
<name>A0A6P3ZZM3_ZIZJJ</name>
<dbReference type="AlphaFoldDB" id="A0A6P3ZZM3"/>
<dbReference type="GO" id="GO:0005975">
    <property type="term" value="P:carbohydrate metabolic process"/>
    <property type="evidence" value="ECO:0007669"/>
    <property type="project" value="InterPro"/>
</dbReference>
<gene>
    <name evidence="12" type="primary">LOC107416996</name>
</gene>
<evidence type="ECO:0000256" key="10">
    <source>
        <dbReference type="SAM" id="SignalP"/>
    </source>
</evidence>
<dbReference type="Pfam" id="PF00295">
    <property type="entry name" value="Glyco_hydro_28"/>
    <property type="match status" value="1"/>
</dbReference>
<dbReference type="SUPFAM" id="SSF51126">
    <property type="entry name" value="Pectin lyase-like"/>
    <property type="match status" value="1"/>
</dbReference>
<keyword evidence="11" id="KW-1185">Reference proteome</keyword>
<dbReference type="GO" id="GO:0004650">
    <property type="term" value="F:polygalacturonase activity"/>
    <property type="evidence" value="ECO:0007669"/>
    <property type="project" value="InterPro"/>
</dbReference>
<dbReference type="Gene3D" id="2.160.20.10">
    <property type="entry name" value="Single-stranded right-handed beta-helix, Pectin lyase-like"/>
    <property type="match status" value="1"/>
</dbReference>
<dbReference type="InterPro" id="IPR000743">
    <property type="entry name" value="Glyco_hydro_28"/>
</dbReference>
<keyword evidence="4" id="KW-0964">Secreted</keyword>
<dbReference type="GO" id="GO:0071555">
    <property type="term" value="P:cell wall organization"/>
    <property type="evidence" value="ECO:0007669"/>
    <property type="project" value="UniProtKB-KW"/>
</dbReference>
<evidence type="ECO:0000256" key="8">
    <source>
        <dbReference type="PROSITE-ProRule" id="PRU10052"/>
    </source>
</evidence>
<organism evidence="11 12">
    <name type="scientific">Ziziphus jujuba</name>
    <name type="common">Chinese jujube</name>
    <name type="synonym">Ziziphus sativa</name>
    <dbReference type="NCBI Taxonomy" id="326968"/>
    <lineage>
        <taxon>Eukaryota</taxon>
        <taxon>Viridiplantae</taxon>
        <taxon>Streptophyta</taxon>
        <taxon>Embryophyta</taxon>
        <taxon>Tracheophyta</taxon>
        <taxon>Spermatophyta</taxon>
        <taxon>Magnoliopsida</taxon>
        <taxon>eudicotyledons</taxon>
        <taxon>Gunneridae</taxon>
        <taxon>Pentapetalae</taxon>
        <taxon>rosids</taxon>
        <taxon>fabids</taxon>
        <taxon>Rosales</taxon>
        <taxon>Rhamnaceae</taxon>
        <taxon>Paliureae</taxon>
        <taxon>Ziziphus</taxon>
    </lineage>
</organism>
<comment type="subcellular location">
    <subcellularLocation>
        <location evidence="1">Secreted</location>
        <location evidence="1">Cell wall</location>
    </subcellularLocation>
</comment>
<feature type="chain" id="PRO_5027642321" evidence="10">
    <location>
        <begin position="25"/>
        <end position="395"/>
    </location>
</feature>
<feature type="signal peptide" evidence="10">
    <location>
        <begin position="1"/>
        <end position="24"/>
    </location>
</feature>
<dbReference type="GeneID" id="107416996"/>
<dbReference type="InterPro" id="IPR012334">
    <property type="entry name" value="Pectin_lyas_fold"/>
</dbReference>
<dbReference type="FunCoup" id="A0A6P3ZZM3">
    <property type="interactions" value="129"/>
</dbReference>
<dbReference type="KEGG" id="zju:107416996"/>
<dbReference type="SMR" id="A0A6P3ZZM3"/>
<sequence>MAFKSIKILAILFFLLLASTISQATVFDVKTYGAKPNGDITQALAKAWKDACAAQSPSKLVIPSGTYNLIEAKLQGPCKAPIEVQIQGTLRAPAVVTKASDSWVTIERLDRFTLNGGIFDGQGKNSYGKHCAVQEYCGKLPMNIRYNFVTNSIIRGITSLDSKQFHMNVLGCTNVTFDHVTITAPENSLNTDGIHIGRSTGINITNTNIKTGDDCISLGDGSKQITVVKTTCGPGHGISVGSLGKYPNEEPVEGVFIRNCTLTNTQNGVRIKTWPDSHFGTASDMHFKDIIMNNVGNPILIDQEYCPWNRCKLSVPSKVKLSKVSFKNIRGTSSTPVAVKLVCSGGPGGVPCQNIEIGDVNLAYTGPLGPVTSVCKHIKPILSGKQFPSACAISS</sequence>
<keyword evidence="10" id="KW-0732">Signal</keyword>
<evidence type="ECO:0000313" key="12">
    <source>
        <dbReference type="RefSeq" id="XP_015881038.1"/>
    </source>
</evidence>
<reference evidence="12" key="1">
    <citation type="submission" date="2025-08" db="UniProtKB">
        <authorList>
            <consortium name="RefSeq"/>
        </authorList>
    </citation>
    <scope>IDENTIFICATION</scope>
    <source>
        <tissue evidence="12">Seedling</tissue>
    </source>
</reference>
<evidence type="ECO:0000256" key="2">
    <source>
        <dbReference type="ARBA" id="ARBA00008834"/>
    </source>
</evidence>
<keyword evidence="5 9" id="KW-0378">Hydrolase</keyword>
<dbReference type="Proteomes" id="UP001652623">
    <property type="component" value="Chromosome 4"/>
</dbReference>
<evidence type="ECO:0000256" key="3">
    <source>
        <dbReference type="ARBA" id="ARBA00022512"/>
    </source>
</evidence>
<dbReference type="PROSITE" id="PS00502">
    <property type="entry name" value="POLYGALACTURONASE"/>
    <property type="match status" value="1"/>
</dbReference>
<evidence type="ECO:0000256" key="1">
    <source>
        <dbReference type="ARBA" id="ARBA00004191"/>
    </source>
</evidence>
<dbReference type="PANTHER" id="PTHR31375">
    <property type="match status" value="1"/>
</dbReference>
<dbReference type="RefSeq" id="XP_015881038.1">
    <property type="nucleotide sequence ID" value="XM_016025552.4"/>
</dbReference>
<evidence type="ECO:0000313" key="11">
    <source>
        <dbReference type="Proteomes" id="UP001652623"/>
    </source>
</evidence>
<dbReference type="InParanoid" id="A0A6P3ZZM3"/>
<keyword evidence="6 9" id="KW-0326">Glycosidase</keyword>
<evidence type="ECO:0000256" key="7">
    <source>
        <dbReference type="ARBA" id="ARBA00023316"/>
    </source>
</evidence>
<dbReference type="InterPro" id="IPR011050">
    <property type="entry name" value="Pectin_lyase_fold/virulence"/>
</dbReference>
<evidence type="ECO:0000256" key="5">
    <source>
        <dbReference type="ARBA" id="ARBA00022801"/>
    </source>
</evidence>
<dbReference type="FunFam" id="2.160.20.10:FF:000004">
    <property type="entry name" value="Pectin lyase-like superfamily protein"/>
    <property type="match status" value="1"/>
</dbReference>
<keyword evidence="3" id="KW-0134">Cell wall</keyword>
<dbReference type="SMART" id="SM00710">
    <property type="entry name" value="PbH1"/>
    <property type="match status" value="4"/>
</dbReference>
<protein>
    <submittedName>
        <fullName evidence="12">Exopolygalacturonase</fullName>
    </submittedName>
</protein>
<evidence type="ECO:0000256" key="4">
    <source>
        <dbReference type="ARBA" id="ARBA00022525"/>
    </source>
</evidence>
<accession>A0A6P3ZZM3</accession>
<keyword evidence="7" id="KW-0961">Cell wall biogenesis/degradation</keyword>
<comment type="similarity">
    <text evidence="2 9">Belongs to the glycosyl hydrolase 28 family.</text>
</comment>
<proteinExistence type="inferred from homology"/>
<feature type="active site" evidence="8">
    <location>
        <position position="236"/>
    </location>
</feature>
<evidence type="ECO:0000256" key="9">
    <source>
        <dbReference type="RuleBase" id="RU361169"/>
    </source>
</evidence>
<evidence type="ECO:0000256" key="6">
    <source>
        <dbReference type="ARBA" id="ARBA00023295"/>
    </source>
</evidence>